<dbReference type="NCBIfam" id="TIGR03184">
    <property type="entry name" value="DNA_S_dndE"/>
    <property type="match status" value="1"/>
</dbReference>
<comment type="caution">
    <text evidence="1">The sequence shown here is derived from an EMBL/GenBank/DDBJ whole genome shotgun (WGS) entry which is preliminary data.</text>
</comment>
<accession>A0A941HR21</accession>
<protein>
    <submittedName>
        <fullName evidence="1">DNA sulfur modification protein DndE</fullName>
    </submittedName>
</protein>
<keyword evidence="2" id="KW-1185">Reference proteome</keyword>
<dbReference type="InterPro" id="IPR014969">
    <property type="entry name" value="DNA_S_DndE"/>
</dbReference>
<reference evidence="1" key="1">
    <citation type="submission" date="2021-04" db="EMBL/GenBank/DDBJ databases">
        <title>Proteiniclasticum sedimins sp. nov., an obligate anaerobic bacterium isolated from anaerobic sludge.</title>
        <authorList>
            <person name="Liu J."/>
        </authorList>
    </citation>
    <scope>NUCLEOTIDE SEQUENCE</scope>
    <source>
        <strain evidence="1">BAD-10</strain>
    </source>
</reference>
<dbReference type="EMBL" id="JAGSCS010000017">
    <property type="protein sequence ID" value="MBR0576971.1"/>
    <property type="molecule type" value="Genomic_DNA"/>
</dbReference>
<proteinExistence type="predicted"/>
<dbReference type="Proteomes" id="UP000675379">
    <property type="component" value="Unassembled WGS sequence"/>
</dbReference>
<dbReference type="RefSeq" id="WP_211802389.1">
    <property type="nucleotide sequence ID" value="NZ_JAGSCS010000017.1"/>
</dbReference>
<dbReference type="Pfam" id="PF08870">
    <property type="entry name" value="DndE"/>
    <property type="match status" value="1"/>
</dbReference>
<gene>
    <name evidence="1" type="primary">dndE</name>
    <name evidence="1" type="ORF">KCG48_11655</name>
</gene>
<organism evidence="1 2">
    <name type="scientific">Proteiniclasticum sediminis</name>
    <dbReference type="NCBI Taxonomy" id="2804028"/>
    <lineage>
        <taxon>Bacteria</taxon>
        <taxon>Bacillati</taxon>
        <taxon>Bacillota</taxon>
        <taxon>Clostridia</taxon>
        <taxon>Eubacteriales</taxon>
        <taxon>Clostridiaceae</taxon>
        <taxon>Proteiniclasticum</taxon>
    </lineage>
</organism>
<sequence>MKYKMNLSKDAEVLLRGISNNFGLTPNIICRYALIFSLKDDGPLDFEMDNKGIEFQRYTLTGEYDVLFRELIKSRENRQINDDDYFSLYLKAHIEKGLRILENEIKLVGSFDKLLYEMVARGGTI</sequence>
<dbReference type="InterPro" id="IPR038472">
    <property type="entry name" value="DndE_sf"/>
</dbReference>
<evidence type="ECO:0000313" key="1">
    <source>
        <dbReference type="EMBL" id="MBR0576971.1"/>
    </source>
</evidence>
<name>A0A941HR21_9CLOT</name>
<dbReference type="Gene3D" id="1.10.1220.160">
    <property type="entry name" value="DNA sulphur modification protein DndE"/>
    <property type="match status" value="1"/>
</dbReference>
<evidence type="ECO:0000313" key="2">
    <source>
        <dbReference type="Proteomes" id="UP000675379"/>
    </source>
</evidence>
<dbReference type="AlphaFoldDB" id="A0A941HR21"/>